<keyword evidence="1" id="KW-0812">Transmembrane</keyword>
<feature type="transmembrane region" description="Helical" evidence="1">
    <location>
        <begin position="110"/>
        <end position="132"/>
    </location>
</feature>
<proteinExistence type="predicted"/>
<evidence type="ECO:0000256" key="1">
    <source>
        <dbReference type="SAM" id="Phobius"/>
    </source>
</evidence>
<dbReference type="Proteomes" id="UP000024635">
    <property type="component" value="Unassembled WGS sequence"/>
</dbReference>
<accession>A0A016RV86</accession>
<dbReference type="STRING" id="53326.A0A016RV86"/>
<comment type="caution">
    <text evidence="2">The sequence shown here is derived from an EMBL/GenBank/DDBJ whole genome shotgun (WGS) entry which is preliminary data.</text>
</comment>
<sequence>MISSESHSSCTRISSTRLSTRLLLTLHMSLLRAANFVKPSRSLLAARFASTTLAPGSSKIQLQKPAGEQGFFSYGRNFSRNPFITGVPKPQQGDTPKTFLLRRIGHAYEVYPLILLSVALVTGMVLTAYYSFTKIEIWIDKRYSLPPWDWERARDTYWKMGTVYFDPDGRTRKRCLLMEALQDELVAAAKKRGTR</sequence>
<name>A0A016RV86_9BILA</name>
<keyword evidence="1" id="KW-0472">Membrane</keyword>
<evidence type="ECO:0000313" key="2">
    <source>
        <dbReference type="EMBL" id="EYB81889.1"/>
    </source>
</evidence>
<protein>
    <submittedName>
        <fullName evidence="2">Uncharacterized protein</fullName>
    </submittedName>
</protein>
<evidence type="ECO:0000313" key="3">
    <source>
        <dbReference type="Proteomes" id="UP000024635"/>
    </source>
</evidence>
<organism evidence="2 3">
    <name type="scientific">Ancylostoma ceylanicum</name>
    <dbReference type="NCBI Taxonomy" id="53326"/>
    <lineage>
        <taxon>Eukaryota</taxon>
        <taxon>Metazoa</taxon>
        <taxon>Ecdysozoa</taxon>
        <taxon>Nematoda</taxon>
        <taxon>Chromadorea</taxon>
        <taxon>Rhabditida</taxon>
        <taxon>Rhabditina</taxon>
        <taxon>Rhabditomorpha</taxon>
        <taxon>Strongyloidea</taxon>
        <taxon>Ancylostomatidae</taxon>
        <taxon>Ancylostomatinae</taxon>
        <taxon>Ancylostoma</taxon>
    </lineage>
</organism>
<dbReference type="EMBL" id="JARK01001708">
    <property type="protein sequence ID" value="EYB81889.1"/>
    <property type="molecule type" value="Genomic_DNA"/>
</dbReference>
<gene>
    <name evidence="2" type="primary">Acey_s0372.g160</name>
    <name evidence="2" type="ORF">Y032_0372g160</name>
</gene>
<reference evidence="3" key="1">
    <citation type="journal article" date="2015" name="Nat. Genet.">
        <title>The genome and transcriptome of the zoonotic hookworm Ancylostoma ceylanicum identify infection-specific gene families.</title>
        <authorList>
            <person name="Schwarz E.M."/>
            <person name="Hu Y."/>
            <person name="Antoshechkin I."/>
            <person name="Miller M.M."/>
            <person name="Sternberg P.W."/>
            <person name="Aroian R.V."/>
        </authorList>
    </citation>
    <scope>NUCLEOTIDE SEQUENCE</scope>
    <source>
        <strain evidence="3">HY135</strain>
    </source>
</reference>
<keyword evidence="3" id="KW-1185">Reference proteome</keyword>
<dbReference type="OrthoDB" id="5826678at2759"/>
<dbReference type="AlphaFoldDB" id="A0A016RV86"/>
<keyword evidence="1" id="KW-1133">Transmembrane helix</keyword>